<dbReference type="PROSITE" id="PS00108">
    <property type="entry name" value="PROTEIN_KINASE_ST"/>
    <property type="match status" value="1"/>
</dbReference>
<dbReference type="GO" id="GO:0035556">
    <property type="term" value="P:intracellular signal transduction"/>
    <property type="evidence" value="ECO:0007669"/>
    <property type="project" value="TreeGrafter"/>
</dbReference>
<feature type="region of interest" description="Disordered" evidence="10">
    <location>
        <begin position="894"/>
        <end position="913"/>
    </location>
</feature>
<evidence type="ECO:0000256" key="8">
    <source>
        <dbReference type="ARBA" id="ARBA00048679"/>
    </source>
</evidence>
<keyword evidence="4 9" id="KW-0547">Nucleotide-binding</keyword>
<evidence type="ECO:0000256" key="5">
    <source>
        <dbReference type="ARBA" id="ARBA00022777"/>
    </source>
</evidence>
<sequence>MTILQDAMFQVPHLPLSVTQVSKETIKAFSHCKKVGGYLLGRTLGVGSFAKVKEGLHISTGEKAAVKIIDKKRAKNDNYVRKNLRREGKLLQAIRHPNIVALLEIMETDNSYYLVTELCKGGDLMDYISARKRLQEREVLKFIRQIVSAVDYLHKVGIIHRDLKIENLLLDGNNDIKLIDFGLSNFVKVSDGSDSTRDGELCSTQCGSPAYAAPELLNHEQYGLQVDSWSIGVNMFAMLTGGLPFTVEPFNIKALYVKMRDGQMNPVPEGLTKDCRDLLRKFLTPDPTRRVTIEQALVHPWLTHGNSQPVSRIPSPNKLKTNDLNSDILSHMSDNLGFRMGEVIKFVTCNTPSAACATYHLYLTRLMRYQREVEDSSKKSTSPGKRSGILDNMRFSKDPLKDIRDAKNTKVIDNNDNCNKGDLNNNDKSNEENRLPSPTSSPSPHPKFKDDVDQHRSQKDLTTTATNGVDTSRVDPNRPVSTGSPRSDISDSSNPKENKNSPMRDDSIKLDQSQQINGNLSSFPTSNQTRRVSMKAHRVEKTKPQVPASMMPKPRLYKRRGESTLSGNIQENFSGEVHETIQILDVQKTPRDIAGTNSISRSEGISDLMLSRTVSPSHMTKNTSGDQTRQDSGVGSAHIGFSSGTGGKPGAASSRSSCIGNGNVATKRARDTARSPASYLQRVSDARRHSVLSQEEDRKDYSEISILGPVDGNVRPINRSYLQNKKISMLAKRAATLKSVEVKPAPSQAQGNDHSRGRLQEVNNQRRGNNSDRGGRPNPQVYRVIPRPFIPFRSAHEKPNALANSYPQQVGSPQKSKTFESLTLGHENSGVPSSRVSGTPITSREAQAPGPPRPVIVRKRLAKRHRLGETHTLQPSLIHDIDQTVTANSFASADPIIPNTQSKKIPPVKENLL</sequence>
<feature type="compositionally biased region" description="Polar residues" evidence="10">
    <location>
        <begin position="510"/>
        <end position="531"/>
    </location>
</feature>
<feature type="compositionally biased region" description="Polar residues" evidence="10">
    <location>
        <begin position="479"/>
        <end position="493"/>
    </location>
</feature>
<evidence type="ECO:0000313" key="12">
    <source>
        <dbReference type="EMBL" id="KAK3746686.1"/>
    </source>
</evidence>
<gene>
    <name evidence="12" type="ORF">RRG08_008198</name>
</gene>
<keyword evidence="3" id="KW-0808">Transferase</keyword>
<feature type="compositionally biased region" description="Polar residues" evidence="10">
    <location>
        <begin position="830"/>
        <end position="845"/>
    </location>
</feature>
<feature type="region of interest" description="Disordered" evidence="10">
    <location>
        <begin position="612"/>
        <end position="699"/>
    </location>
</feature>
<feature type="region of interest" description="Disordered" evidence="10">
    <location>
        <begin position="824"/>
        <end position="856"/>
    </location>
</feature>
<dbReference type="GO" id="GO:0005737">
    <property type="term" value="C:cytoplasm"/>
    <property type="evidence" value="ECO:0007669"/>
    <property type="project" value="TreeGrafter"/>
</dbReference>
<feature type="compositionally biased region" description="Low complexity" evidence="10">
    <location>
        <begin position="414"/>
        <end position="427"/>
    </location>
</feature>
<keyword evidence="2" id="KW-0723">Serine/threonine-protein kinase</keyword>
<dbReference type="InterPro" id="IPR017441">
    <property type="entry name" value="Protein_kinase_ATP_BS"/>
</dbReference>
<keyword evidence="13" id="KW-1185">Reference proteome</keyword>
<name>A0AAE1CZR9_9GAST</name>
<feature type="binding site" evidence="9">
    <location>
        <position position="67"/>
    </location>
    <ligand>
        <name>ATP</name>
        <dbReference type="ChEBI" id="CHEBI:30616"/>
    </ligand>
</feature>
<evidence type="ECO:0000256" key="3">
    <source>
        <dbReference type="ARBA" id="ARBA00022679"/>
    </source>
</evidence>
<feature type="compositionally biased region" description="Polar residues" evidence="10">
    <location>
        <begin position="460"/>
        <end position="470"/>
    </location>
</feature>
<dbReference type="AlphaFoldDB" id="A0AAE1CZR9"/>
<feature type="compositionally biased region" description="Polar residues" evidence="10">
    <location>
        <begin position="612"/>
        <end position="633"/>
    </location>
</feature>
<evidence type="ECO:0000256" key="9">
    <source>
        <dbReference type="PROSITE-ProRule" id="PRU10141"/>
    </source>
</evidence>
<feature type="compositionally biased region" description="Basic and acidic residues" evidence="10">
    <location>
        <begin position="447"/>
        <end position="459"/>
    </location>
</feature>
<evidence type="ECO:0000256" key="1">
    <source>
        <dbReference type="ARBA" id="ARBA00012513"/>
    </source>
</evidence>
<dbReference type="EMBL" id="JAWDGP010006121">
    <property type="protein sequence ID" value="KAK3746686.1"/>
    <property type="molecule type" value="Genomic_DNA"/>
</dbReference>
<proteinExistence type="predicted"/>
<dbReference type="Gene3D" id="1.10.510.10">
    <property type="entry name" value="Transferase(Phosphotransferase) domain 1"/>
    <property type="match status" value="1"/>
</dbReference>
<dbReference type="PANTHER" id="PTHR24346:SF79">
    <property type="entry name" value="PROTEIN KINASE DOMAIN-CONTAINING PROTEIN"/>
    <property type="match status" value="1"/>
</dbReference>
<evidence type="ECO:0000256" key="7">
    <source>
        <dbReference type="ARBA" id="ARBA00047899"/>
    </source>
</evidence>
<evidence type="ECO:0000256" key="10">
    <source>
        <dbReference type="SAM" id="MobiDB-lite"/>
    </source>
</evidence>
<dbReference type="FunFam" id="1.10.510.10:FF:000391">
    <property type="entry name" value="Hormonally up-regulated neu tumor-associated kinase"/>
    <property type="match status" value="1"/>
</dbReference>
<dbReference type="SMART" id="SM00220">
    <property type="entry name" value="S_TKc"/>
    <property type="match status" value="1"/>
</dbReference>
<dbReference type="Proteomes" id="UP001283361">
    <property type="component" value="Unassembled WGS sequence"/>
</dbReference>
<feature type="domain" description="Protein kinase" evidence="11">
    <location>
        <begin position="38"/>
        <end position="302"/>
    </location>
</feature>
<comment type="catalytic activity">
    <reaction evidence="8">
        <text>L-seryl-[protein] + ATP = O-phospho-L-seryl-[protein] + ADP + H(+)</text>
        <dbReference type="Rhea" id="RHEA:17989"/>
        <dbReference type="Rhea" id="RHEA-COMP:9863"/>
        <dbReference type="Rhea" id="RHEA-COMP:11604"/>
        <dbReference type="ChEBI" id="CHEBI:15378"/>
        <dbReference type="ChEBI" id="CHEBI:29999"/>
        <dbReference type="ChEBI" id="CHEBI:30616"/>
        <dbReference type="ChEBI" id="CHEBI:83421"/>
        <dbReference type="ChEBI" id="CHEBI:456216"/>
        <dbReference type="EC" id="2.7.11.1"/>
    </reaction>
</comment>
<dbReference type="PROSITE" id="PS50011">
    <property type="entry name" value="PROTEIN_KINASE_DOM"/>
    <property type="match status" value="1"/>
</dbReference>
<dbReference type="PROSITE" id="PS00107">
    <property type="entry name" value="PROTEIN_KINASE_ATP"/>
    <property type="match status" value="1"/>
</dbReference>
<keyword evidence="5" id="KW-0418">Kinase</keyword>
<evidence type="ECO:0000313" key="13">
    <source>
        <dbReference type="Proteomes" id="UP001283361"/>
    </source>
</evidence>
<dbReference type="Pfam" id="PF00069">
    <property type="entry name" value="Pkinase"/>
    <property type="match status" value="1"/>
</dbReference>
<evidence type="ECO:0000256" key="4">
    <source>
        <dbReference type="ARBA" id="ARBA00022741"/>
    </source>
</evidence>
<feature type="compositionally biased region" description="Polar residues" evidence="10">
    <location>
        <begin position="653"/>
        <end position="664"/>
    </location>
</feature>
<dbReference type="GO" id="GO:0005524">
    <property type="term" value="F:ATP binding"/>
    <property type="evidence" value="ECO:0007669"/>
    <property type="project" value="UniProtKB-UniRule"/>
</dbReference>
<dbReference type="PANTHER" id="PTHR24346">
    <property type="entry name" value="MAP/MICROTUBULE AFFINITY-REGULATING KINASE"/>
    <property type="match status" value="1"/>
</dbReference>
<dbReference type="EC" id="2.7.11.1" evidence="1"/>
<feature type="compositionally biased region" description="Basic and acidic residues" evidence="10">
    <location>
        <begin position="394"/>
        <end position="410"/>
    </location>
</feature>
<comment type="catalytic activity">
    <reaction evidence="7">
        <text>L-threonyl-[protein] + ATP = O-phospho-L-threonyl-[protein] + ADP + H(+)</text>
        <dbReference type="Rhea" id="RHEA:46608"/>
        <dbReference type="Rhea" id="RHEA-COMP:11060"/>
        <dbReference type="Rhea" id="RHEA-COMP:11605"/>
        <dbReference type="ChEBI" id="CHEBI:15378"/>
        <dbReference type="ChEBI" id="CHEBI:30013"/>
        <dbReference type="ChEBI" id="CHEBI:30616"/>
        <dbReference type="ChEBI" id="CHEBI:61977"/>
        <dbReference type="ChEBI" id="CHEBI:456216"/>
        <dbReference type="EC" id="2.7.11.1"/>
    </reaction>
</comment>
<dbReference type="InterPro" id="IPR000719">
    <property type="entry name" value="Prot_kinase_dom"/>
</dbReference>
<dbReference type="InterPro" id="IPR008271">
    <property type="entry name" value="Ser/Thr_kinase_AS"/>
</dbReference>
<evidence type="ECO:0000256" key="2">
    <source>
        <dbReference type="ARBA" id="ARBA00022527"/>
    </source>
</evidence>
<feature type="region of interest" description="Disordered" evidence="10">
    <location>
        <begin position="372"/>
        <end position="551"/>
    </location>
</feature>
<protein>
    <recommendedName>
        <fullName evidence="1">non-specific serine/threonine protein kinase</fullName>
        <ecNumber evidence="1">2.7.11.1</ecNumber>
    </recommendedName>
</protein>
<comment type="caution">
    <text evidence="12">The sequence shown here is derived from an EMBL/GenBank/DDBJ whole genome shotgun (WGS) entry which is preliminary data.</text>
</comment>
<dbReference type="GO" id="GO:0004674">
    <property type="term" value="F:protein serine/threonine kinase activity"/>
    <property type="evidence" value="ECO:0007669"/>
    <property type="project" value="UniProtKB-KW"/>
</dbReference>
<dbReference type="SUPFAM" id="SSF56112">
    <property type="entry name" value="Protein kinase-like (PK-like)"/>
    <property type="match status" value="1"/>
</dbReference>
<evidence type="ECO:0000259" key="11">
    <source>
        <dbReference type="PROSITE" id="PS50011"/>
    </source>
</evidence>
<feature type="compositionally biased region" description="Basic and acidic residues" evidence="10">
    <location>
        <begin position="494"/>
        <end position="509"/>
    </location>
</feature>
<dbReference type="FunFam" id="3.30.200.20:FF:000003">
    <property type="entry name" value="Non-specific serine/threonine protein kinase"/>
    <property type="match status" value="1"/>
</dbReference>
<accession>A0AAE1CZR9</accession>
<organism evidence="12 13">
    <name type="scientific">Elysia crispata</name>
    <name type="common">lettuce slug</name>
    <dbReference type="NCBI Taxonomy" id="231223"/>
    <lineage>
        <taxon>Eukaryota</taxon>
        <taxon>Metazoa</taxon>
        <taxon>Spiralia</taxon>
        <taxon>Lophotrochozoa</taxon>
        <taxon>Mollusca</taxon>
        <taxon>Gastropoda</taxon>
        <taxon>Heterobranchia</taxon>
        <taxon>Euthyneura</taxon>
        <taxon>Panpulmonata</taxon>
        <taxon>Sacoglossa</taxon>
        <taxon>Placobranchoidea</taxon>
        <taxon>Plakobranchidae</taxon>
        <taxon>Elysia</taxon>
    </lineage>
</organism>
<reference evidence="12" key="1">
    <citation type="journal article" date="2023" name="G3 (Bethesda)">
        <title>A reference genome for the long-term kleptoplast-retaining sea slug Elysia crispata morphotype clarki.</title>
        <authorList>
            <person name="Eastman K.E."/>
            <person name="Pendleton A.L."/>
            <person name="Shaikh M.A."/>
            <person name="Suttiyut T."/>
            <person name="Ogas R."/>
            <person name="Tomko P."/>
            <person name="Gavelis G."/>
            <person name="Widhalm J.R."/>
            <person name="Wisecaver J.H."/>
        </authorList>
    </citation>
    <scope>NUCLEOTIDE SEQUENCE</scope>
    <source>
        <strain evidence="12">ECLA1</strain>
    </source>
</reference>
<evidence type="ECO:0000256" key="6">
    <source>
        <dbReference type="ARBA" id="ARBA00022840"/>
    </source>
</evidence>
<feature type="region of interest" description="Disordered" evidence="10">
    <location>
        <begin position="740"/>
        <end position="782"/>
    </location>
</feature>
<keyword evidence="6 9" id="KW-0067">ATP-binding</keyword>
<dbReference type="InterPro" id="IPR011009">
    <property type="entry name" value="Kinase-like_dom_sf"/>
</dbReference>